<proteinExistence type="predicted"/>
<keyword evidence="3" id="KW-0804">Transcription</keyword>
<dbReference type="EMBL" id="JAQQCF010000004">
    <property type="protein sequence ID" value="MFM0636489.1"/>
    <property type="molecule type" value="Genomic_DNA"/>
</dbReference>
<reference evidence="6 7" key="1">
    <citation type="journal article" date="2024" name="Chem. Sci.">
        <title>Discovery of megapolipeptins by genome mining of a Burkholderiales bacteria collection.</title>
        <authorList>
            <person name="Paulo B.S."/>
            <person name="Recchia M.J.J."/>
            <person name="Lee S."/>
            <person name="Fergusson C.H."/>
            <person name="Romanowski S.B."/>
            <person name="Hernandez A."/>
            <person name="Krull N."/>
            <person name="Liu D.Y."/>
            <person name="Cavanagh H."/>
            <person name="Bos A."/>
            <person name="Gray C.A."/>
            <person name="Murphy B.T."/>
            <person name="Linington R.G."/>
            <person name="Eustaquio A.S."/>
        </authorList>
    </citation>
    <scope>NUCLEOTIDE SEQUENCE [LARGE SCALE GENOMIC DNA]</scope>
    <source>
        <strain evidence="6 7">RL17-338-BIC-A</strain>
    </source>
</reference>
<keyword evidence="1" id="KW-0805">Transcription regulation</keyword>
<protein>
    <submittedName>
        <fullName evidence="6">AraC family transcriptional regulator</fullName>
    </submittedName>
</protein>
<dbReference type="PROSITE" id="PS01124">
    <property type="entry name" value="HTH_ARAC_FAMILY_2"/>
    <property type="match status" value="1"/>
</dbReference>
<keyword evidence="2" id="KW-0238">DNA-binding</keyword>
<evidence type="ECO:0000313" key="6">
    <source>
        <dbReference type="EMBL" id="MFM0636489.1"/>
    </source>
</evidence>
<dbReference type="PANTHER" id="PTHR43436">
    <property type="entry name" value="ARAC-FAMILY TRANSCRIPTIONAL REGULATOR"/>
    <property type="match status" value="1"/>
</dbReference>
<sequence length="303" mass="33097">MDTLAELRTLIGRHAVDDVTATSLPGVVLSVSTTHTQSIHRVYEPVFALVAQGAKRATLGDKLLEYHAGQCLVVTVDLPMCGHVIEASANKPFLAVGLMLKPATIASLLLDTASDAPTMVNPFGAAVGDATPELLDPFVRLLRLLEHPEDLPVLAPMIEREILWRILTGSQGALLRQVGLADSRLSHVGRAIRWIRMHYAEMLHTEELAELAAMSVSSFHRHFRAVTAMSPLQYQKQIRLQEARTQLLTTSKDIASVGLSVGYDSASQFSREYSRLFGRPPGQDAQRLRSSAMQARSSATARS</sequence>
<name>A0ABW9DPC9_9BURK</name>
<feature type="domain" description="HTH araC/xylS-type" evidence="5">
    <location>
        <begin position="189"/>
        <end position="287"/>
    </location>
</feature>
<dbReference type="Pfam" id="PF06719">
    <property type="entry name" value="AraC_N"/>
    <property type="match status" value="1"/>
</dbReference>
<dbReference type="Gene3D" id="1.10.10.60">
    <property type="entry name" value="Homeodomain-like"/>
    <property type="match status" value="2"/>
</dbReference>
<evidence type="ECO:0000256" key="1">
    <source>
        <dbReference type="ARBA" id="ARBA00023015"/>
    </source>
</evidence>
<comment type="caution">
    <text evidence="6">The sequence shown here is derived from an EMBL/GenBank/DDBJ whole genome shotgun (WGS) entry which is preliminary data.</text>
</comment>
<gene>
    <name evidence="6" type="ORF">PQQ63_07265</name>
</gene>
<evidence type="ECO:0000313" key="7">
    <source>
        <dbReference type="Proteomes" id="UP001629432"/>
    </source>
</evidence>
<dbReference type="InterPro" id="IPR009057">
    <property type="entry name" value="Homeodomain-like_sf"/>
</dbReference>
<dbReference type="Proteomes" id="UP001629432">
    <property type="component" value="Unassembled WGS sequence"/>
</dbReference>
<dbReference type="RefSeq" id="WP_408334492.1">
    <property type="nucleotide sequence ID" value="NZ_JAQQCF010000004.1"/>
</dbReference>
<dbReference type="PANTHER" id="PTHR43436:SF1">
    <property type="entry name" value="TRANSCRIPTIONAL REGULATORY PROTEIN"/>
    <property type="match status" value="1"/>
</dbReference>
<feature type="compositionally biased region" description="Polar residues" evidence="4">
    <location>
        <begin position="288"/>
        <end position="303"/>
    </location>
</feature>
<dbReference type="InterPro" id="IPR018060">
    <property type="entry name" value="HTH_AraC"/>
</dbReference>
<dbReference type="InterPro" id="IPR018062">
    <property type="entry name" value="HTH_AraC-typ_CS"/>
</dbReference>
<evidence type="ECO:0000259" key="5">
    <source>
        <dbReference type="PROSITE" id="PS01124"/>
    </source>
</evidence>
<dbReference type="Pfam" id="PF12833">
    <property type="entry name" value="HTH_18"/>
    <property type="match status" value="1"/>
</dbReference>
<evidence type="ECO:0000256" key="4">
    <source>
        <dbReference type="SAM" id="MobiDB-lite"/>
    </source>
</evidence>
<dbReference type="SMART" id="SM00342">
    <property type="entry name" value="HTH_ARAC"/>
    <property type="match status" value="1"/>
</dbReference>
<evidence type="ECO:0000256" key="2">
    <source>
        <dbReference type="ARBA" id="ARBA00023125"/>
    </source>
</evidence>
<dbReference type="PROSITE" id="PS00041">
    <property type="entry name" value="HTH_ARAC_FAMILY_1"/>
    <property type="match status" value="1"/>
</dbReference>
<evidence type="ECO:0000256" key="3">
    <source>
        <dbReference type="ARBA" id="ARBA00023163"/>
    </source>
</evidence>
<accession>A0ABW9DPC9</accession>
<organism evidence="6 7">
    <name type="scientific">Paraburkholderia metrosideri</name>
    <dbReference type="NCBI Taxonomy" id="580937"/>
    <lineage>
        <taxon>Bacteria</taxon>
        <taxon>Pseudomonadati</taxon>
        <taxon>Pseudomonadota</taxon>
        <taxon>Betaproteobacteria</taxon>
        <taxon>Burkholderiales</taxon>
        <taxon>Burkholderiaceae</taxon>
        <taxon>Paraburkholderia</taxon>
    </lineage>
</organism>
<keyword evidence="7" id="KW-1185">Reference proteome</keyword>
<feature type="region of interest" description="Disordered" evidence="4">
    <location>
        <begin position="278"/>
        <end position="303"/>
    </location>
</feature>
<dbReference type="InterPro" id="IPR009594">
    <property type="entry name" value="Tscrpt_reg_HTH_AraC_N"/>
</dbReference>
<dbReference type="SUPFAM" id="SSF46689">
    <property type="entry name" value="Homeodomain-like"/>
    <property type="match status" value="2"/>
</dbReference>